<evidence type="ECO:0000313" key="2">
    <source>
        <dbReference type="Proteomes" id="UP000836387"/>
    </source>
</evidence>
<evidence type="ECO:0000313" key="1">
    <source>
        <dbReference type="EMBL" id="CAG9942228.1"/>
    </source>
</evidence>
<sequence length="337" mass="34881">MRFTKFFAGVTFALSATQASATVSPGEVAETFERLTNIASDIIQTVASLDSTKIITSVPRIAGEFGQLVEGVVDAIDIVGNPDQFKDIGKSDQDKICDALENFVDKARDAVDSIIGKDSIIGRTPFVSIIANILSVAADALESLARSAVKIVPGCKERIEKKLDLLHNSFGQGVSNFRAKAIEQGGSPISIPTGIPTAVPTAALSSLIDLATKITPVASSLPTSLPKINLRAEAVEQDGSPISIPTGIPTSIPTAALSSLIDLATKITPVASSLPTSLPKINLRAEAVEQGDSPISIPTSIPTAALSSLIELATKITPVASSLPKITGGPIPVPFQA</sequence>
<comment type="caution">
    <text evidence="1">The sequence shown here is derived from an EMBL/GenBank/DDBJ whole genome shotgun (WGS) entry which is preliminary data.</text>
</comment>
<gene>
    <name evidence="1" type="ORF">CRV2_00009159</name>
</gene>
<dbReference type="EMBL" id="CADEHS020000006">
    <property type="protein sequence ID" value="CAG9942228.1"/>
    <property type="molecule type" value="Genomic_DNA"/>
</dbReference>
<keyword evidence="2" id="KW-1185">Reference proteome</keyword>
<proteinExistence type="predicted"/>
<name>A0ACA9TN63_BIOOC</name>
<reference evidence="1" key="2">
    <citation type="submission" date="2021-10" db="EMBL/GenBank/DDBJ databases">
        <authorList>
            <person name="Piombo E."/>
        </authorList>
    </citation>
    <scope>NUCLEOTIDE SEQUENCE</scope>
</reference>
<protein>
    <submittedName>
        <fullName evidence="1">Uncharacterized protein</fullName>
    </submittedName>
</protein>
<reference evidence="1" key="1">
    <citation type="submission" date="2020-04" db="EMBL/GenBank/DDBJ databases">
        <authorList>
            <person name="Broberg M."/>
        </authorList>
    </citation>
    <scope>NUCLEOTIDE SEQUENCE</scope>
</reference>
<organism evidence="1 2">
    <name type="scientific">Clonostachys rosea f. rosea IK726</name>
    <dbReference type="NCBI Taxonomy" id="1349383"/>
    <lineage>
        <taxon>Eukaryota</taxon>
        <taxon>Fungi</taxon>
        <taxon>Dikarya</taxon>
        <taxon>Ascomycota</taxon>
        <taxon>Pezizomycotina</taxon>
        <taxon>Sordariomycetes</taxon>
        <taxon>Hypocreomycetidae</taxon>
        <taxon>Hypocreales</taxon>
        <taxon>Bionectriaceae</taxon>
        <taxon>Clonostachys</taxon>
    </lineage>
</organism>
<accession>A0ACA9TN63</accession>
<dbReference type="Proteomes" id="UP000836387">
    <property type="component" value="Unassembled WGS sequence"/>
</dbReference>